<evidence type="ECO:0000313" key="15">
    <source>
        <dbReference type="Proteomes" id="UP000596827"/>
    </source>
</evidence>
<dbReference type="FunFam" id="3.20.20.80:FF:000003">
    <property type="entry name" value="1,4-alpha-glucan branching enzyme GlgB"/>
    <property type="match status" value="1"/>
</dbReference>
<sequence>MQQLDPTGIEQPRNPEAAQQAQEEQRAARAASHHYRQFEVMGAHPTDKGTWFTVWAPNARNVGVIGAFNRWHCEPLQRVPDGSGRWAGFIEEAKPGHCYKYRIEDAHGHWMDKADPFAFRCEHPPGTASQVWDLSYEWHDQEWMATRGKRQSHRDAISIYEVHLGSWQREEDGRFLNYREIAQRLVAHCEAMGFTHVELMPITEHPFYGSWGYQCTGYYAPTARYGSPQDLMCLIDTLHQHGIGVLLDWVASHFPSDPHALARFDGTALYEHEDPRLGFHPEWNTMVFNYGRYEVRDFLIGNALFWLEKYHFDGLRVDAVASMLYLDYARGPGQWIPNEHGGNQNYEAVRFLQDLNSAVYGAHPDVHMIAEESTAWPAVSRPVHWGGLGFGMKWNMGWMNDTLRYVSRAHFYRPWHGDDIRFSSVYAFHENFILPLSHDEVVYGKGSLLNKQPGDDWQKFAGLRTLYGMMWAHPGKKLLFMGGEFAQVDEWHHERTLDWHLWARPPHAMVARWVQDLNAAYRRWPALHRYDFESRGFHWLPFERYEPTVLAWVRRGDDDDALVVAICNLTAEVRQGMRIGLPAAGTWYEVLNSDAPCYGGSGVGNLGRVMAADTPLAGQPASATVTVPPLGTLLLSNRPDPKPLQTPGEVHARQ</sequence>
<feature type="active site" description="Proton donor" evidence="10 11">
    <location>
        <position position="371"/>
    </location>
</feature>
<dbReference type="InterPro" id="IPR013783">
    <property type="entry name" value="Ig-like_fold"/>
</dbReference>
<evidence type="ECO:0000256" key="10">
    <source>
        <dbReference type="HAMAP-Rule" id="MF_00685"/>
    </source>
</evidence>
<feature type="region of interest" description="Disordered" evidence="12">
    <location>
        <begin position="634"/>
        <end position="654"/>
    </location>
</feature>
<dbReference type="PANTHER" id="PTHR43651:SF3">
    <property type="entry name" value="1,4-ALPHA-GLUCAN-BRANCHING ENZYME"/>
    <property type="match status" value="1"/>
</dbReference>
<comment type="pathway">
    <text evidence="3 10">Glycan biosynthesis; glycogen biosynthesis.</text>
</comment>
<evidence type="ECO:0000313" key="14">
    <source>
        <dbReference type="EMBL" id="MBC5767779.1"/>
    </source>
</evidence>
<evidence type="ECO:0000256" key="6">
    <source>
        <dbReference type="ARBA" id="ARBA00022676"/>
    </source>
</evidence>
<keyword evidence="9 10" id="KW-0119">Carbohydrate metabolism</keyword>
<dbReference type="GO" id="GO:0003844">
    <property type="term" value="F:1,4-alpha-glucan branching enzyme activity"/>
    <property type="evidence" value="ECO:0007669"/>
    <property type="project" value="UniProtKB-UniRule"/>
</dbReference>
<dbReference type="SMART" id="SM00642">
    <property type="entry name" value="Aamy"/>
    <property type="match status" value="1"/>
</dbReference>
<comment type="caution">
    <text evidence="14">The sequence shown here is derived from an EMBL/GenBank/DDBJ whole genome shotgun (WGS) entry which is preliminary data.</text>
</comment>
<dbReference type="FunFam" id="2.60.40.1180:FF:000002">
    <property type="entry name" value="1,4-alpha-glucan branching enzyme GlgB"/>
    <property type="match status" value="1"/>
</dbReference>
<evidence type="ECO:0000256" key="9">
    <source>
        <dbReference type="ARBA" id="ARBA00023277"/>
    </source>
</evidence>
<evidence type="ECO:0000256" key="8">
    <source>
        <dbReference type="ARBA" id="ARBA00023056"/>
    </source>
</evidence>
<dbReference type="InterPro" id="IPR044143">
    <property type="entry name" value="GlgB_N_E_set_prok"/>
</dbReference>
<dbReference type="InterPro" id="IPR014756">
    <property type="entry name" value="Ig_E-set"/>
</dbReference>
<comment type="similarity">
    <text evidence="4 10">Belongs to the glycosyl hydrolase 13 family. GlgB subfamily.</text>
</comment>
<dbReference type="Pfam" id="PF00128">
    <property type="entry name" value="Alpha-amylase"/>
    <property type="match status" value="1"/>
</dbReference>
<comment type="function">
    <text evidence="2 10">Catalyzes the formation of the alpha-1,6-glucosidic linkages in glycogen by scission of a 1,4-alpha-linked oligosaccharide from growing alpha-1,4-glucan chains and the subsequent attachment of the oligosaccharide to the alpha-1,6 position.</text>
</comment>
<dbReference type="InterPro" id="IPR017853">
    <property type="entry name" value="GH"/>
</dbReference>
<feature type="active site" description="Nucleophile" evidence="10 11">
    <location>
        <position position="318"/>
    </location>
</feature>
<dbReference type="InterPro" id="IPR013780">
    <property type="entry name" value="Glyco_hydro_b"/>
</dbReference>
<dbReference type="NCBIfam" id="NF003811">
    <property type="entry name" value="PRK05402.1"/>
    <property type="match status" value="1"/>
</dbReference>
<evidence type="ECO:0000256" key="2">
    <source>
        <dbReference type="ARBA" id="ARBA00002953"/>
    </source>
</evidence>
<dbReference type="NCBIfam" id="NF008967">
    <property type="entry name" value="PRK12313.1"/>
    <property type="match status" value="1"/>
</dbReference>
<dbReference type="PIRSF" id="PIRSF000463">
    <property type="entry name" value="GlgB"/>
    <property type="match status" value="1"/>
</dbReference>
<keyword evidence="7 10" id="KW-0808">Transferase</keyword>
<dbReference type="InterPro" id="IPR037439">
    <property type="entry name" value="Branching_enzy"/>
</dbReference>
<dbReference type="CDD" id="cd11322">
    <property type="entry name" value="AmyAc_Glg_BE"/>
    <property type="match status" value="1"/>
</dbReference>
<comment type="catalytic activity">
    <reaction evidence="1 10">
        <text>Transfers a segment of a (1-&gt;4)-alpha-D-glucan chain to a primary hydroxy group in a similar glucan chain.</text>
        <dbReference type="EC" id="2.4.1.18"/>
    </reaction>
</comment>
<evidence type="ECO:0000256" key="4">
    <source>
        <dbReference type="ARBA" id="ARBA00009000"/>
    </source>
</evidence>
<evidence type="ECO:0000259" key="13">
    <source>
        <dbReference type="SMART" id="SM00642"/>
    </source>
</evidence>
<dbReference type="Proteomes" id="UP000596827">
    <property type="component" value="Unassembled WGS sequence"/>
</dbReference>
<dbReference type="Gene3D" id="2.60.40.1180">
    <property type="entry name" value="Golgi alpha-mannosidase II"/>
    <property type="match status" value="1"/>
</dbReference>
<dbReference type="CDD" id="cd02855">
    <property type="entry name" value="E_set_GBE_prok_N"/>
    <property type="match status" value="1"/>
</dbReference>
<evidence type="ECO:0000256" key="12">
    <source>
        <dbReference type="SAM" id="MobiDB-lite"/>
    </source>
</evidence>
<proteinExistence type="inferred from homology"/>
<dbReference type="Gene3D" id="3.20.20.80">
    <property type="entry name" value="Glycosidases"/>
    <property type="match status" value="1"/>
</dbReference>
<accession>A0A923S4N3</accession>
<dbReference type="Pfam" id="PF02806">
    <property type="entry name" value="Alpha-amylase_C"/>
    <property type="match status" value="1"/>
</dbReference>
<evidence type="ECO:0000256" key="1">
    <source>
        <dbReference type="ARBA" id="ARBA00000826"/>
    </source>
</evidence>
<dbReference type="HAMAP" id="MF_00685">
    <property type="entry name" value="GlgB"/>
    <property type="match status" value="1"/>
</dbReference>
<keyword evidence="8 10" id="KW-0320">Glycogen biosynthesis</keyword>
<dbReference type="GO" id="GO:0005829">
    <property type="term" value="C:cytosol"/>
    <property type="evidence" value="ECO:0007669"/>
    <property type="project" value="TreeGrafter"/>
</dbReference>
<dbReference type="NCBIfam" id="TIGR01515">
    <property type="entry name" value="branching_enzym"/>
    <property type="match status" value="1"/>
</dbReference>
<protein>
    <recommendedName>
        <fullName evidence="10">1,4-alpha-glucan branching enzyme GlgB</fullName>
        <ecNumber evidence="10">2.4.1.18</ecNumber>
    </recommendedName>
    <alternativeName>
        <fullName evidence="10">1,4-alpha-D-glucan:1,4-alpha-D-glucan 6-glucosyl-transferase</fullName>
    </alternativeName>
    <alternativeName>
        <fullName evidence="10">Alpha-(1-&gt;4)-glucan branching enzyme</fullName>
    </alternativeName>
    <alternativeName>
        <fullName evidence="10">Glycogen branching enzyme</fullName>
        <shortName evidence="10">BE</shortName>
    </alternativeName>
</protein>
<dbReference type="RefSeq" id="WP_187084259.1">
    <property type="nucleotide sequence ID" value="NZ_JACORU010000012.1"/>
</dbReference>
<feature type="domain" description="Glycosyl hydrolase family 13 catalytic" evidence="13">
    <location>
        <begin position="161"/>
        <end position="528"/>
    </location>
</feature>
<keyword evidence="5 10" id="KW-0321">Glycogen metabolism</keyword>
<dbReference type="AlphaFoldDB" id="A0A923S4N3"/>
<reference evidence="14" key="1">
    <citation type="submission" date="2020-08" db="EMBL/GenBank/DDBJ databases">
        <title>Ramlibacter sp. GTP1 16S ribosomal RNA gene genome sequencing and assembly.</title>
        <authorList>
            <person name="Kang M."/>
        </authorList>
    </citation>
    <scope>NUCLEOTIDE SEQUENCE</scope>
    <source>
        <strain evidence="14">GTP1</strain>
    </source>
</reference>
<dbReference type="InterPro" id="IPR006048">
    <property type="entry name" value="A-amylase/branching_C"/>
</dbReference>
<organism evidence="14 15">
    <name type="scientific">Ramlibacter albus</name>
    <dbReference type="NCBI Taxonomy" id="2079448"/>
    <lineage>
        <taxon>Bacteria</taxon>
        <taxon>Pseudomonadati</taxon>
        <taxon>Pseudomonadota</taxon>
        <taxon>Betaproteobacteria</taxon>
        <taxon>Burkholderiales</taxon>
        <taxon>Comamonadaceae</taxon>
        <taxon>Ramlibacter</taxon>
    </lineage>
</organism>
<dbReference type="SUPFAM" id="SSF81296">
    <property type="entry name" value="E set domains"/>
    <property type="match status" value="1"/>
</dbReference>
<evidence type="ECO:0000256" key="5">
    <source>
        <dbReference type="ARBA" id="ARBA00022600"/>
    </source>
</evidence>
<evidence type="ECO:0000256" key="11">
    <source>
        <dbReference type="PIRSR" id="PIRSR000463-1"/>
    </source>
</evidence>
<dbReference type="EMBL" id="JACORU010000012">
    <property type="protein sequence ID" value="MBC5767779.1"/>
    <property type="molecule type" value="Genomic_DNA"/>
</dbReference>
<dbReference type="PANTHER" id="PTHR43651">
    <property type="entry name" value="1,4-ALPHA-GLUCAN-BRANCHING ENZYME"/>
    <property type="match status" value="1"/>
</dbReference>
<dbReference type="InterPro" id="IPR006047">
    <property type="entry name" value="GH13_cat_dom"/>
</dbReference>
<name>A0A923S4N3_9BURK</name>
<dbReference type="SUPFAM" id="SSF51445">
    <property type="entry name" value="(Trans)glycosidases"/>
    <property type="match status" value="1"/>
</dbReference>
<keyword evidence="6 10" id="KW-0328">Glycosyltransferase</keyword>
<keyword evidence="15" id="KW-1185">Reference proteome</keyword>
<dbReference type="SUPFAM" id="SSF51011">
    <property type="entry name" value="Glycosyl hydrolase domain"/>
    <property type="match status" value="1"/>
</dbReference>
<dbReference type="InterPro" id="IPR006407">
    <property type="entry name" value="GlgB"/>
</dbReference>
<gene>
    <name evidence="10 14" type="primary">glgB</name>
    <name evidence="14" type="ORF">H8R02_25160</name>
</gene>
<dbReference type="Gene3D" id="2.60.40.10">
    <property type="entry name" value="Immunoglobulins"/>
    <property type="match status" value="1"/>
</dbReference>
<dbReference type="InterPro" id="IPR004193">
    <property type="entry name" value="Glyco_hydro_13_N"/>
</dbReference>
<feature type="region of interest" description="Disordered" evidence="12">
    <location>
        <begin position="1"/>
        <end position="31"/>
    </location>
</feature>
<dbReference type="GO" id="GO:0005978">
    <property type="term" value="P:glycogen biosynthetic process"/>
    <property type="evidence" value="ECO:0007669"/>
    <property type="project" value="UniProtKB-UniRule"/>
</dbReference>
<evidence type="ECO:0000256" key="3">
    <source>
        <dbReference type="ARBA" id="ARBA00004964"/>
    </source>
</evidence>
<dbReference type="GO" id="GO:0043169">
    <property type="term" value="F:cation binding"/>
    <property type="evidence" value="ECO:0007669"/>
    <property type="project" value="InterPro"/>
</dbReference>
<comment type="subunit">
    <text evidence="10">Monomer.</text>
</comment>
<dbReference type="GO" id="GO:0004553">
    <property type="term" value="F:hydrolase activity, hydrolyzing O-glycosyl compounds"/>
    <property type="evidence" value="ECO:0007669"/>
    <property type="project" value="InterPro"/>
</dbReference>
<dbReference type="EC" id="2.4.1.18" evidence="10"/>
<evidence type="ECO:0000256" key="7">
    <source>
        <dbReference type="ARBA" id="ARBA00022679"/>
    </source>
</evidence>
<dbReference type="Pfam" id="PF02922">
    <property type="entry name" value="CBM_48"/>
    <property type="match status" value="1"/>
</dbReference>